<evidence type="ECO:0000313" key="2">
    <source>
        <dbReference type="EMBL" id="MCX3263562.1"/>
    </source>
</evidence>
<accession>A0A9X3I7A5</accession>
<sequence>MTAQDILKTHLGQTIDLSEKDFDYVFSHFKPISFKKGESIINIGDVVNYEYFVLDGCIKTFYLNDEQKMFILQFAMTNWWASDYNALYLDVKATLMLDCITDTQVLCLSNQDREKLCREFYPMEYFFRWRSNKGYIAAQKRLLSFMNNDAKYRYEELMQMYPQLYNIVPKQLIAAYLGVSRETLSRMYEKKQ</sequence>
<dbReference type="InterPro" id="IPR000595">
    <property type="entry name" value="cNMP-bd_dom"/>
</dbReference>
<protein>
    <submittedName>
        <fullName evidence="2">Crp/Fnr family transcriptional regulator</fullName>
    </submittedName>
</protein>
<gene>
    <name evidence="2" type="ORF">OQZ29_02340</name>
</gene>
<proteinExistence type="predicted"/>
<reference evidence="2" key="1">
    <citation type="submission" date="2022-11" db="EMBL/GenBank/DDBJ databases">
        <authorList>
            <person name="Graham C."/>
            <person name="Newman J.D."/>
        </authorList>
    </citation>
    <scope>NUCLEOTIDE SEQUENCE</scope>
    <source>
        <strain evidence="2">DSM 19486</strain>
    </source>
</reference>
<evidence type="ECO:0000313" key="3">
    <source>
        <dbReference type="Proteomes" id="UP001142592"/>
    </source>
</evidence>
<name>A0A9X3I7A5_9SPHI</name>
<feature type="domain" description="Cyclic nucleotide-binding" evidence="1">
    <location>
        <begin position="16"/>
        <end position="71"/>
    </location>
</feature>
<organism evidence="2 3">
    <name type="scientific">Pedobacter agri</name>
    <dbReference type="NCBI Taxonomy" id="454586"/>
    <lineage>
        <taxon>Bacteria</taxon>
        <taxon>Pseudomonadati</taxon>
        <taxon>Bacteroidota</taxon>
        <taxon>Sphingobacteriia</taxon>
        <taxon>Sphingobacteriales</taxon>
        <taxon>Sphingobacteriaceae</taxon>
        <taxon>Pedobacter</taxon>
    </lineage>
</organism>
<dbReference type="EMBL" id="JAPJUH010000001">
    <property type="protein sequence ID" value="MCX3263562.1"/>
    <property type="molecule type" value="Genomic_DNA"/>
</dbReference>
<dbReference type="PROSITE" id="PS50042">
    <property type="entry name" value="CNMP_BINDING_3"/>
    <property type="match status" value="1"/>
</dbReference>
<dbReference type="AlphaFoldDB" id="A0A9X3I7A5"/>
<comment type="caution">
    <text evidence="2">The sequence shown here is derived from an EMBL/GenBank/DDBJ whole genome shotgun (WGS) entry which is preliminary data.</text>
</comment>
<dbReference type="InterPro" id="IPR014710">
    <property type="entry name" value="RmlC-like_jellyroll"/>
</dbReference>
<keyword evidence="3" id="KW-1185">Reference proteome</keyword>
<dbReference type="InterPro" id="IPR018490">
    <property type="entry name" value="cNMP-bd_dom_sf"/>
</dbReference>
<dbReference type="SUPFAM" id="SSF51206">
    <property type="entry name" value="cAMP-binding domain-like"/>
    <property type="match status" value="1"/>
</dbReference>
<evidence type="ECO:0000259" key="1">
    <source>
        <dbReference type="PROSITE" id="PS50042"/>
    </source>
</evidence>
<dbReference type="Proteomes" id="UP001142592">
    <property type="component" value="Unassembled WGS sequence"/>
</dbReference>
<dbReference type="CDD" id="cd00038">
    <property type="entry name" value="CAP_ED"/>
    <property type="match status" value="1"/>
</dbReference>
<dbReference type="Gene3D" id="2.60.120.10">
    <property type="entry name" value="Jelly Rolls"/>
    <property type="match status" value="1"/>
</dbReference>
<dbReference type="RefSeq" id="WP_010599973.1">
    <property type="nucleotide sequence ID" value="NZ_JAPJUH010000001.1"/>
</dbReference>